<sequence>MQVTMECFLGMSNVRPDTDLITHILMDVGNVGFDSTTASTSLLIASVQVSFVTCKIPSIASSSRNLYALFESHGMLSEVRKTFMPVAPIPAFIDPLTKRKMTKRYLTIVPKV</sequence>
<gene>
    <name evidence="1" type="ORF">P5673_022006</name>
</gene>
<accession>A0AAD9Q773</accession>
<reference evidence="1" key="1">
    <citation type="journal article" date="2023" name="G3 (Bethesda)">
        <title>Whole genome assembly and annotation of the endangered Caribbean coral Acropora cervicornis.</title>
        <authorList>
            <person name="Selwyn J.D."/>
            <person name="Vollmer S.V."/>
        </authorList>
    </citation>
    <scope>NUCLEOTIDE SEQUENCE</scope>
    <source>
        <strain evidence="1">K2</strain>
    </source>
</reference>
<dbReference type="EMBL" id="JARQWQ010000058">
    <property type="protein sequence ID" value="KAK2556013.1"/>
    <property type="molecule type" value="Genomic_DNA"/>
</dbReference>
<keyword evidence="2" id="KW-1185">Reference proteome</keyword>
<protein>
    <submittedName>
        <fullName evidence="1">Uncharacterized protein</fullName>
    </submittedName>
</protein>
<proteinExistence type="predicted"/>
<reference evidence="1" key="2">
    <citation type="journal article" date="2023" name="Science">
        <title>Genomic signatures of disease resistance in endangered staghorn corals.</title>
        <authorList>
            <person name="Vollmer S.V."/>
            <person name="Selwyn J.D."/>
            <person name="Despard B.A."/>
            <person name="Roesel C.L."/>
        </authorList>
    </citation>
    <scope>NUCLEOTIDE SEQUENCE</scope>
    <source>
        <strain evidence="1">K2</strain>
    </source>
</reference>
<comment type="caution">
    <text evidence="1">The sequence shown here is derived from an EMBL/GenBank/DDBJ whole genome shotgun (WGS) entry which is preliminary data.</text>
</comment>
<organism evidence="1 2">
    <name type="scientific">Acropora cervicornis</name>
    <name type="common">Staghorn coral</name>
    <dbReference type="NCBI Taxonomy" id="6130"/>
    <lineage>
        <taxon>Eukaryota</taxon>
        <taxon>Metazoa</taxon>
        <taxon>Cnidaria</taxon>
        <taxon>Anthozoa</taxon>
        <taxon>Hexacorallia</taxon>
        <taxon>Scleractinia</taxon>
        <taxon>Astrocoeniina</taxon>
        <taxon>Acroporidae</taxon>
        <taxon>Acropora</taxon>
    </lineage>
</organism>
<name>A0AAD9Q773_ACRCE</name>
<dbReference type="AlphaFoldDB" id="A0AAD9Q773"/>
<evidence type="ECO:0000313" key="2">
    <source>
        <dbReference type="Proteomes" id="UP001249851"/>
    </source>
</evidence>
<evidence type="ECO:0000313" key="1">
    <source>
        <dbReference type="EMBL" id="KAK2556013.1"/>
    </source>
</evidence>
<dbReference type="Proteomes" id="UP001249851">
    <property type="component" value="Unassembled WGS sequence"/>
</dbReference>